<dbReference type="Proteomes" id="UP000548685">
    <property type="component" value="Unassembled WGS sequence"/>
</dbReference>
<dbReference type="Proteomes" id="UP000430021">
    <property type="component" value="Unassembled WGS sequence"/>
</dbReference>
<organism evidence="2 3">
    <name type="scientific">Erythrobacter ramosus</name>
    <dbReference type="NCBI Taxonomy" id="35811"/>
    <lineage>
        <taxon>Bacteria</taxon>
        <taxon>Pseudomonadati</taxon>
        <taxon>Pseudomonadota</taxon>
        <taxon>Alphaproteobacteria</taxon>
        <taxon>Sphingomonadales</taxon>
        <taxon>Erythrobacteraceae</taxon>
        <taxon>Erythrobacter/Porphyrobacter group</taxon>
        <taxon>Erythrobacter</taxon>
    </lineage>
</organism>
<reference evidence="1 4" key="2">
    <citation type="submission" date="2020-08" db="EMBL/GenBank/DDBJ databases">
        <title>Genomic Encyclopedia of Type Strains, Phase IV (KMG-IV): sequencing the most valuable type-strain genomes for metagenomic binning, comparative biology and taxonomic classification.</title>
        <authorList>
            <person name="Goeker M."/>
        </authorList>
    </citation>
    <scope>NUCLEOTIDE SEQUENCE [LARGE SCALE GENOMIC DNA]</scope>
    <source>
        <strain evidence="1 4">DSM 8510</strain>
    </source>
</reference>
<reference evidence="2 3" key="1">
    <citation type="submission" date="2019-12" db="EMBL/GenBank/DDBJ databases">
        <title>Genomic-based taxomic classification of the family Erythrobacteraceae.</title>
        <authorList>
            <person name="Xu L."/>
        </authorList>
    </citation>
    <scope>NUCLEOTIDE SEQUENCE [LARGE SCALE GENOMIC DNA]</scope>
    <source>
        <strain evidence="2 3">JCM 10282</strain>
    </source>
</reference>
<gene>
    <name evidence="1" type="ORF">FHS52_001080</name>
    <name evidence="2" type="ORF">GRI59_01245</name>
</gene>
<dbReference type="EMBL" id="JACICE010000001">
    <property type="protein sequence ID" value="MBB3775137.1"/>
    <property type="molecule type" value="Genomic_DNA"/>
</dbReference>
<evidence type="ECO:0000313" key="4">
    <source>
        <dbReference type="Proteomes" id="UP000548685"/>
    </source>
</evidence>
<proteinExistence type="predicted"/>
<keyword evidence="4" id="KW-1185">Reference proteome</keyword>
<evidence type="ECO:0000313" key="1">
    <source>
        <dbReference type="EMBL" id="MBB3775137.1"/>
    </source>
</evidence>
<comment type="caution">
    <text evidence="2">The sequence shown here is derived from an EMBL/GenBank/DDBJ whole genome shotgun (WGS) entry which is preliminary data.</text>
</comment>
<sequence>MDEQIIRAAAIELRAVIDRQLQALDQQTIHLTRDEALLALGLVDAAVELLDQAADQA</sequence>
<accession>A0A6I4UI97</accession>
<protein>
    <submittedName>
        <fullName evidence="2">Uncharacterized protein</fullName>
    </submittedName>
</protein>
<dbReference type="AlphaFoldDB" id="A0A6I4UI97"/>
<evidence type="ECO:0000313" key="3">
    <source>
        <dbReference type="Proteomes" id="UP000430021"/>
    </source>
</evidence>
<name>A0A6I4UI97_9SPHN</name>
<evidence type="ECO:0000313" key="2">
    <source>
        <dbReference type="EMBL" id="MXP37235.1"/>
    </source>
</evidence>
<dbReference type="EMBL" id="WTYB01000001">
    <property type="protein sequence ID" value="MXP37235.1"/>
    <property type="molecule type" value="Genomic_DNA"/>
</dbReference>
<dbReference type="RefSeq" id="WP_160759391.1">
    <property type="nucleotide sequence ID" value="NZ_BAAADZ010000002.1"/>
</dbReference>